<dbReference type="PANTHER" id="PTHR35006:SF1">
    <property type="entry name" value="BLL2941 PROTEIN"/>
    <property type="match status" value="1"/>
</dbReference>
<dbReference type="InterPro" id="IPR004360">
    <property type="entry name" value="Glyas_Fos-R_dOase_dom"/>
</dbReference>
<organism evidence="2 3">
    <name type="scientific">Candidatus Sodalis endolongispinus</name>
    <dbReference type="NCBI Taxonomy" id="2812662"/>
    <lineage>
        <taxon>Bacteria</taxon>
        <taxon>Pseudomonadati</taxon>
        <taxon>Pseudomonadota</taxon>
        <taxon>Gammaproteobacteria</taxon>
        <taxon>Enterobacterales</taxon>
        <taxon>Bruguierivoracaceae</taxon>
        <taxon>Sodalis</taxon>
    </lineage>
</organism>
<feature type="domain" description="VOC" evidence="1">
    <location>
        <begin position="6"/>
        <end position="133"/>
    </location>
</feature>
<evidence type="ECO:0000313" key="3">
    <source>
        <dbReference type="Proteomes" id="UP000811282"/>
    </source>
</evidence>
<dbReference type="InterPro" id="IPR037523">
    <property type="entry name" value="VOC_core"/>
</dbReference>
<evidence type="ECO:0000259" key="1">
    <source>
        <dbReference type="PROSITE" id="PS51819"/>
    </source>
</evidence>
<proteinExistence type="predicted"/>
<dbReference type="PANTHER" id="PTHR35006">
    <property type="entry name" value="GLYOXALASE FAMILY PROTEIN (AFU_ORTHOLOGUE AFUA_5G14830)"/>
    <property type="match status" value="1"/>
</dbReference>
<dbReference type="RefSeq" id="WP_215669136.1">
    <property type="nucleotide sequence ID" value="NZ_JAFJYC010000001.1"/>
</dbReference>
<dbReference type="SUPFAM" id="SSF54593">
    <property type="entry name" value="Glyoxalase/Bleomycin resistance protein/Dihydroxybiphenyl dioxygenase"/>
    <property type="match status" value="1"/>
</dbReference>
<gene>
    <name evidence="2" type="ORF">JZM24_06905</name>
</gene>
<dbReference type="PROSITE" id="PS51819">
    <property type="entry name" value="VOC"/>
    <property type="match status" value="1"/>
</dbReference>
<evidence type="ECO:0000313" key="2">
    <source>
        <dbReference type="EMBL" id="MBT9431935.1"/>
    </source>
</evidence>
<dbReference type="Pfam" id="PF00903">
    <property type="entry name" value="Glyoxalase"/>
    <property type="match status" value="1"/>
</dbReference>
<comment type="caution">
    <text evidence="2">The sequence shown here is derived from an EMBL/GenBank/DDBJ whole genome shotgun (WGS) entry which is preliminary data.</text>
</comment>
<keyword evidence="3" id="KW-1185">Reference proteome</keyword>
<dbReference type="InterPro" id="IPR029068">
    <property type="entry name" value="Glyas_Bleomycin-R_OHBP_Dase"/>
</dbReference>
<reference evidence="2 3" key="1">
    <citation type="journal article" date="2021" name="Genome Biol. Evol.">
        <title>The evolution of interdependence in a four-way mealybug symbiosis.</title>
        <authorList>
            <person name="Garber A.I."/>
            <person name="Kupper M."/>
            <person name="Laetsch D.R."/>
            <person name="Weldon S.R."/>
            <person name="Ladinsky M.S."/>
            <person name="Bjorkman P.J."/>
            <person name="McCutcheon J.P."/>
        </authorList>
    </citation>
    <scope>NUCLEOTIDE SEQUENCE [LARGE SCALE GENOMIC DNA]</scope>
    <source>
        <strain evidence="2">SOD</strain>
    </source>
</reference>
<dbReference type="EMBL" id="JAFJYC010000001">
    <property type="protein sequence ID" value="MBT9431935.1"/>
    <property type="molecule type" value="Genomic_DNA"/>
</dbReference>
<sequence>MSRHEELTHVQLGVRDMARMQPFYDAVLAELGLVRVTEAESGEAGVIWQRADRRWPQFVLRAPLNGLPATCANGSQVSFAAPSPDAAAAAWSVALTLGAINEGEPGIRPQYAPDFYGAYCRDPEGNKLCFVYAERVND</sequence>
<dbReference type="Proteomes" id="UP000811282">
    <property type="component" value="Unassembled WGS sequence"/>
</dbReference>
<protein>
    <submittedName>
        <fullName evidence="2">VOC family protein</fullName>
    </submittedName>
</protein>
<accession>A0ABS5YAA4</accession>
<dbReference type="Gene3D" id="3.10.180.10">
    <property type="entry name" value="2,3-Dihydroxybiphenyl 1,2-Dioxygenase, domain 1"/>
    <property type="match status" value="1"/>
</dbReference>
<dbReference type="CDD" id="cd07262">
    <property type="entry name" value="VOC_like"/>
    <property type="match status" value="1"/>
</dbReference>
<name>A0ABS5YAA4_9GAMM</name>